<organism evidence="1">
    <name type="scientific">Manihot esculenta</name>
    <name type="common">Cassava</name>
    <name type="synonym">Jatropha manihot</name>
    <dbReference type="NCBI Taxonomy" id="3983"/>
    <lineage>
        <taxon>Eukaryota</taxon>
        <taxon>Viridiplantae</taxon>
        <taxon>Streptophyta</taxon>
        <taxon>Embryophyta</taxon>
        <taxon>Tracheophyta</taxon>
        <taxon>Spermatophyta</taxon>
        <taxon>Magnoliopsida</taxon>
        <taxon>eudicotyledons</taxon>
        <taxon>Gunneridae</taxon>
        <taxon>Pentapetalae</taxon>
        <taxon>rosids</taxon>
        <taxon>fabids</taxon>
        <taxon>Malpighiales</taxon>
        <taxon>Euphorbiaceae</taxon>
        <taxon>Crotonoideae</taxon>
        <taxon>Manihoteae</taxon>
        <taxon>Manihot</taxon>
    </lineage>
</organism>
<name>A0A199UAM9_MANES</name>
<gene>
    <name evidence="1" type="ORF">MANES_S067900</name>
</gene>
<accession>A0A199UAM9</accession>
<protein>
    <submittedName>
        <fullName evidence="1">Uncharacterized protein</fullName>
    </submittedName>
</protein>
<evidence type="ECO:0000313" key="1">
    <source>
        <dbReference type="EMBL" id="OAY21666.1"/>
    </source>
</evidence>
<proteinExistence type="predicted"/>
<dbReference type="EMBL" id="KV450711">
    <property type="protein sequence ID" value="OAY21666.1"/>
    <property type="molecule type" value="Genomic_DNA"/>
</dbReference>
<sequence length="34" mass="4002">MMMKMPWRRKSRSFHLQLQGAIGTCNDMITTSPF</sequence>
<dbReference type="AlphaFoldDB" id="A0A199UAM9"/>
<reference evidence="1" key="1">
    <citation type="submission" date="2016-02" db="EMBL/GenBank/DDBJ databases">
        <title>WGS assembly of Manihot esculenta.</title>
        <authorList>
            <person name="Bredeson J.V."/>
            <person name="Prochnik S.E."/>
            <person name="Lyons J.B."/>
            <person name="Schmutz J."/>
            <person name="Grimwood J."/>
            <person name="Vrebalov J."/>
            <person name="Bart R.S."/>
            <person name="Amuge T."/>
            <person name="Ferguson M.E."/>
            <person name="Green R."/>
            <person name="Putnam N."/>
            <person name="Stites J."/>
            <person name="Rounsley S."/>
            <person name="Rokhsar D.S."/>
        </authorList>
    </citation>
    <scope>NUCLEOTIDE SEQUENCE [LARGE SCALE GENOMIC DNA]</scope>
    <source>
        <tissue evidence="1">Leaf</tissue>
    </source>
</reference>